<gene>
    <name evidence="1" type="ORF">FRX31_009976</name>
</gene>
<reference evidence="1 2" key="1">
    <citation type="submission" date="2020-06" db="EMBL/GenBank/DDBJ databases">
        <title>Transcriptomic and genomic resources for Thalictrum thalictroides and T. hernandezii: Facilitating candidate gene discovery in an emerging model plant lineage.</title>
        <authorList>
            <person name="Arias T."/>
            <person name="Riano-Pachon D.M."/>
            <person name="Di Stilio V.S."/>
        </authorList>
    </citation>
    <scope>NUCLEOTIDE SEQUENCE [LARGE SCALE GENOMIC DNA]</scope>
    <source>
        <strain evidence="2">cv. WT478/WT964</strain>
        <tissue evidence="1">Leaves</tissue>
    </source>
</reference>
<proteinExistence type="predicted"/>
<dbReference type="PANTHER" id="PTHR34454:SF2">
    <property type="entry name" value="PROTEIN TUNICAMYCIN INDUCED 1"/>
    <property type="match status" value="1"/>
</dbReference>
<dbReference type="OrthoDB" id="1931957at2759"/>
<dbReference type="EMBL" id="JABWDY010010750">
    <property type="protein sequence ID" value="KAF5200437.1"/>
    <property type="molecule type" value="Genomic_DNA"/>
</dbReference>
<protein>
    <submittedName>
        <fullName evidence="1">Tunicamycin induced protein</fullName>
    </submittedName>
</protein>
<accession>A0A7J6WU70</accession>
<sequence length="132" mass="14778">MLVIQTQSFYTAMQSPNLRGFETLLHSVLGGKPKEQGSFKLLKAEASAQTFVKMVFGVEKELKEGYGLVDWNGFLEWKTKPESVRMQFEVLAKVDGEKMIAEKVVQVDPIRVEDSVAPKVIMGNVQSTNQVL</sequence>
<dbReference type="AlphaFoldDB" id="A0A7J6WU70"/>
<evidence type="ECO:0000313" key="2">
    <source>
        <dbReference type="Proteomes" id="UP000554482"/>
    </source>
</evidence>
<name>A0A7J6WU70_THATH</name>
<evidence type="ECO:0000313" key="1">
    <source>
        <dbReference type="EMBL" id="KAF5200437.1"/>
    </source>
</evidence>
<dbReference type="PANTHER" id="PTHR34454">
    <property type="entry name" value="TUNICAMYCIN INDUCED PROTEIN"/>
    <property type="match status" value="1"/>
</dbReference>
<dbReference type="Proteomes" id="UP000554482">
    <property type="component" value="Unassembled WGS sequence"/>
</dbReference>
<comment type="caution">
    <text evidence="1">The sequence shown here is derived from an EMBL/GenBank/DDBJ whole genome shotgun (WGS) entry which is preliminary data.</text>
</comment>
<keyword evidence="2" id="KW-1185">Reference proteome</keyword>
<organism evidence="1 2">
    <name type="scientific">Thalictrum thalictroides</name>
    <name type="common">Rue-anemone</name>
    <name type="synonym">Anemone thalictroides</name>
    <dbReference type="NCBI Taxonomy" id="46969"/>
    <lineage>
        <taxon>Eukaryota</taxon>
        <taxon>Viridiplantae</taxon>
        <taxon>Streptophyta</taxon>
        <taxon>Embryophyta</taxon>
        <taxon>Tracheophyta</taxon>
        <taxon>Spermatophyta</taxon>
        <taxon>Magnoliopsida</taxon>
        <taxon>Ranunculales</taxon>
        <taxon>Ranunculaceae</taxon>
        <taxon>Thalictroideae</taxon>
        <taxon>Thalictrum</taxon>
    </lineage>
</organism>
<dbReference type="InterPro" id="IPR053283">
    <property type="entry name" value="TUNICAMYCIN_INDUCED_1"/>
</dbReference>